<dbReference type="Proteomes" id="UP000658127">
    <property type="component" value="Unassembled WGS sequence"/>
</dbReference>
<evidence type="ECO:0000313" key="1">
    <source>
        <dbReference type="EMBL" id="GGN78916.1"/>
    </source>
</evidence>
<evidence type="ECO:0000313" key="2">
    <source>
        <dbReference type="Proteomes" id="UP000658127"/>
    </source>
</evidence>
<accession>A0ABQ2KDZ9</accession>
<sequence>MLAAVVPVAQVLDPGGGEAFGLVDDDQLDVVGHRLRTGLGIHMLVDTAVDSGVQSFEVVA</sequence>
<comment type="caution">
    <text evidence="1">The sequence shown here is derived from an EMBL/GenBank/DDBJ whole genome shotgun (WGS) entry which is preliminary data.</text>
</comment>
<organism evidence="1 2">
    <name type="scientific">Nocardia rhizosphaerihabitans</name>
    <dbReference type="NCBI Taxonomy" id="1691570"/>
    <lineage>
        <taxon>Bacteria</taxon>
        <taxon>Bacillati</taxon>
        <taxon>Actinomycetota</taxon>
        <taxon>Actinomycetes</taxon>
        <taxon>Mycobacteriales</taxon>
        <taxon>Nocardiaceae</taxon>
        <taxon>Nocardia</taxon>
    </lineage>
</organism>
<name>A0ABQ2KDZ9_9NOCA</name>
<proteinExistence type="predicted"/>
<dbReference type="EMBL" id="BMNE01000003">
    <property type="protein sequence ID" value="GGN78916.1"/>
    <property type="molecule type" value="Genomic_DNA"/>
</dbReference>
<gene>
    <name evidence="1" type="ORF">GCM10011610_26970</name>
</gene>
<reference evidence="2" key="1">
    <citation type="journal article" date="2019" name="Int. J. Syst. Evol. Microbiol.">
        <title>The Global Catalogue of Microorganisms (GCM) 10K type strain sequencing project: providing services to taxonomists for standard genome sequencing and annotation.</title>
        <authorList>
            <consortium name="The Broad Institute Genomics Platform"/>
            <consortium name="The Broad Institute Genome Sequencing Center for Infectious Disease"/>
            <person name="Wu L."/>
            <person name="Ma J."/>
        </authorList>
    </citation>
    <scope>NUCLEOTIDE SEQUENCE [LARGE SCALE GENOMIC DNA]</scope>
    <source>
        <strain evidence="2">CGMCC 4.7329</strain>
    </source>
</reference>
<keyword evidence="2" id="KW-1185">Reference proteome</keyword>
<protein>
    <submittedName>
        <fullName evidence="1">Uncharacterized protein</fullName>
    </submittedName>
</protein>